<evidence type="ECO:0000313" key="3">
    <source>
        <dbReference type="EMBL" id="AFJ46159.1"/>
    </source>
</evidence>
<dbReference type="Gene3D" id="1.10.287.700">
    <property type="entry name" value="Helix hairpin bin"/>
    <property type="match status" value="1"/>
</dbReference>
<organism evidence="3 4">
    <name type="scientific">Shimwellia blattae (strain ATCC 29907 / DSM 4481 / JCM 1650 / NBRC 105725 / CDC 9005-74)</name>
    <name type="common">Escherichia blattae</name>
    <dbReference type="NCBI Taxonomy" id="630626"/>
    <lineage>
        <taxon>Bacteria</taxon>
        <taxon>Pseudomonadati</taxon>
        <taxon>Pseudomonadota</taxon>
        <taxon>Gammaproteobacteria</taxon>
        <taxon>Enterobacterales</taxon>
        <taxon>Enterobacteriaceae</taxon>
        <taxon>Shimwellia</taxon>
    </lineage>
</organism>
<dbReference type="eggNOG" id="COG5164">
    <property type="taxonomic scope" value="Bacteria"/>
</dbReference>
<feature type="compositionally biased region" description="Basic and acidic residues" evidence="1">
    <location>
        <begin position="86"/>
        <end position="152"/>
    </location>
</feature>
<dbReference type="PRINTS" id="PR01211">
    <property type="entry name" value="SYNUCLEIN"/>
</dbReference>
<dbReference type="STRING" id="630626.EBL_c10490"/>
<dbReference type="InterPro" id="IPR001058">
    <property type="entry name" value="Synuclein"/>
</dbReference>
<feature type="signal peptide" evidence="2">
    <location>
        <begin position="1"/>
        <end position="19"/>
    </location>
</feature>
<dbReference type="HOGENOM" id="CLU_1474217_0_0_6"/>
<proteinExistence type="predicted"/>
<name>I2B6K5_SHIBC</name>
<feature type="chain" id="PRO_5003655712" evidence="2">
    <location>
        <begin position="20"/>
        <end position="152"/>
    </location>
</feature>
<dbReference type="EMBL" id="CP001560">
    <property type="protein sequence ID" value="AFJ46159.1"/>
    <property type="molecule type" value="Genomic_DNA"/>
</dbReference>
<keyword evidence="4" id="KW-1185">Reference proteome</keyword>
<feature type="compositionally biased region" description="Basic and acidic residues" evidence="1">
    <location>
        <begin position="35"/>
        <end position="70"/>
    </location>
</feature>
<evidence type="ECO:0000256" key="2">
    <source>
        <dbReference type="SAM" id="SignalP"/>
    </source>
</evidence>
<sequence>MNKTIIALSTFLLTAPVFANTVSHATDETVAQAHKTADTAKEKLHQAQDHGKELKLKSEHAAQGKSDDLSSKVSEGSQKAWNKTKQGTEKAWDKTKQGSEKAWDKTKQGSEKAWDKTKEGSEKAWDKTKEGTSKAWDATKEGAKDLKDKVAN</sequence>
<protein>
    <submittedName>
        <fullName evidence="3">Uncharacterized protein</fullName>
    </submittedName>
</protein>
<feature type="compositionally biased region" description="Polar residues" evidence="1">
    <location>
        <begin position="71"/>
        <end position="85"/>
    </location>
</feature>
<dbReference type="KEGG" id="ebt:EBL_c10490"/>
<evidence type="ECO:0000313" key="4">
    <source>
        <dbReference type="Proteomes" id="UP000001955"/>
    </source>
</evidence>
<dbReference type="OrthoDB" id="6497332at2"/>
<accession>I2B6K5</accession>
<keyword evidence="2" id="KW-0732">Signal</keyword>
<dbReference type="AlphaFoldDB" id="I2B6K5"/>
<accession>K6VWV5</accession>
<evidence type="ECO:0000256" key="1">
    <source>
        <dbReference type="SAM" id="MobiDB-lite"/>
    </source>
</evidence>
<gene>
    <name evidence="3" type="ordered locus">EBL_c10490</name>
</gene>
<dbReference type="PATRIC" id="fig|630626.3.peg.1015"/>
<reference evidence="3 4" key="1">
    <citation type="journal article" date="2012" name="J. Bacteriol.">
        <title>Complete genome sequence of the B12-producing Shimwellia blattae strain DSM 4481, isolated from a cockroach.</title>
        <authorList>
            <person name="Brzuszkiewicz E."/>
            <person name="Waschkowitz T."/>
            <person name="Wiezer A."/>
            <person name="Daniel R."/>
        </authorList>
    </citation>
    <scope>NUCLEOTIDE SEQUENCE [LARGE SCALE GENOMIC DNA]</scope>
    <source>
        <strain evidence="4">ATCC 29907 / DSM 4481 / JCM 1650 / NBRC 105725 / CDC 9005-74</strain>
    </source>
</reference>
<dbReference type="Proteomes" id="UP000001955">
    <property type="component" value="Chromosome"/>
</dbReference>
<feature type="region of interest" description="Disordered" evidence="1">
    <location>
        <begin position="33"/>
        <end position="152"/>
    </location>
</feature>